<protein>
    <submittedName>
        <fullName evidence="14">TonB-dependent heme receptor A</fullName>
    </submittedName>
</protein>
<name>A0A2R8BDF3_9RHOB</name>
<evidence type="ECO:0000256" key="5">
    <source>
        <dbReference type="ARBA" id="ARBA00022692"/>
    </source>
</evidence>
<accession>A0A2R8BDF3</accession>
<keyword evidence="14" id="KW-0675">Receptor</keyword>
<evidence type="ECO:0000259" key="12">
    <source>
        <dbReference type="Pfam" id="PF00593"/>
    </source>
</evidence>
<dbReference type="Pfam" id="PF07715">
    <property type="entry name" value="Plug"/>
    <property type="match status" value="1"/>
</dbReference>
<organism evidence="14 15">
    <name type="scientific">Ascidiaceihabitans donghaensis</name>
    <dbReference type="NCBI Taxonomy" id="1510460"/>
    <lineage>
        <taxon>Bacteria</taxon>
        <taxon>Pseudomonadati</taxon>
        <taxon>Pseudomonadota</taxon>
        <taxon>Alphaproteobacteria</taxon>
        <taxon>Rhodobacterales</taxon>
        <taxon>Paracoccaceae</taxon>
        <taxon>Ascidiaceihabitans</taxon>
    </lineage>
</organism>
<dbReference type="RefSeq" id="WP_108828210.1">
    <property type="nucleotide sequence ID" value="NZ_OMOR01000001.1"/>
</dbReference>
<keyword evidence="7 9" id="KW-0472">Membrane</keyword>
<dbReference type="GO" id="GO:0009279">
    <property type="term" value="C:cell outer membrane"/>
    <property type="evidence" value="ECO:0007669"/>
    <property type="project" value="UniProtKB-SubCell"/>
</dbReference>
<dbReference type="GO" id="GO:0015344">
    <property type="term" value="F:siderophore uptake transmembrane transporter activity"/>
    <property type="evidence" value="ECO:0007669"/>
    <property type="project" value="TreeGrafter"/>
</dbReference>
<keyword evidence="8 9" id="KW-0998">Cell outer membrane</keyword>
<evidence type="ECO:0000256" key="3">
    <source>
        <dbReference type="ARBA" id="ARBA00022448"/>
    </source>
</evidence>
<keyword evidence="5 9" id="KW-0812">Transmembrane</keyword>
<dbReference type="Gene3D" id="2.170.130.10">
    <property type="entry name" value="TonB-dependent receptor, plug domain"/>
    <property type="match status" value="1"/>
</dbReference>
<keyword evidence="6 10" id="KW-0798">TonB box</keyword>
<evidence type="ECO:0000313" key="15">
    <source>
        <dbReference type="Proteomes" id="UP000244880"/>
    </source>
</evidence>
<dbReference type="OrthoDB" id="9796221at2"/>
<keyword evidence="11" id="KW-0732">Signal</keyword>
<comment type="similarity">
    <text evidence="2 9 10">Belongs to the TonB-dependent receptor family.</text>
</comment>
<gene>
    <name evidence="14" type="primary">tdhA</name>
    <name evidence="14" type="ORF">ASD8599_01828</name>
</gene>
<feature type="domain" description="TonB-dependent receptor plug" evidence="13">
    <location>
        <begin position="51"/>
        <end position="164"/>
    </location>
</feature>
<dbReference type="SUPFAM" id="SSF56935">
    <property type="entry name" value="Porins"/>
    <property type="match status" value="1"/>
</dbReference>
<keyword evidence="3 9" id="KW-0813">Transport</keyword>
<evidence type="ECO:0000256" key="11">
    <source>
        <dbReference type="SAM" id="SignalP"/>
    </source>
</evidence>
<dbReference type="PROSITE" id="PS52016">
    <property type="entry name" value="TONB_DEPENDENT_REC_3"/>
    <property type="match status" value="1"/>
</dbReference>
<evidence type="ECO:0000256" key="7">
    <source>
        <dbReference type="ARBA" id="ARBA00023136"/>
    </source>
</evidence>
<reference evidence="14 15" key="1">
    <citation type="submission" date="2018-03" db="EMBL/GenBank/DDBJ databases">
        <authorList>
            <person name="Keele B.F."/>
        </authorList>
    </citation>
    <scope>NUCLEOTIDE SEQUENCE [LARGE SCALE GENOMIC DNA]</scope>
    <source>
        <strain evidence="14 15">CECT 8599</strain>
    </source>
</reference>
<dbReference type="AlphaFoldDB" id="A0A2R8BDF3"/>
<dbReference type="PANTHER" id="PTHR30069:SF41">
    <property type="entry name" value="HEME_HEMOPEXIN UTILIZATION PROTEIN C"/>
    <property type="match status" value="1"/>
</dbReference>
<evidence type="ECO:0000256" key="4">
    <source>
        <dbReference type="ARBA" id="ARBA00022452"/>
    </source>
</evidence>
<dbReference type="Pfam" id="PF00593">
    <property type="entry name" value="TonB_dep_Rec_b-barrel"/>
    <property type="match status" value="1"/>
</dbReference>
<evidence type="ECO:0000256" key="9">
    <source>
        <dbReference type="PROSITE-ProRule" id="PRU01360"/>
    </source>
</evidence>
<dbReference type="Gene3D" id="2.40.170.20">
    <property type="entry name" value="TonB-dependent receptor, beta-barrel domain"/>
    <property type="match status" value="1"/>
</dbReference>
<dbReference type="PANTHER" id="PTHR30069">
    <property type="entry name" value="TONB-DEPENDENT OUTER MEMBRANE RECEPTOR"/>
    <property type="match status" value="1"/>
</dbReference>
<feature type="signal peptide" evidence="11">
    <location>
        <begin position="1"/>
        <end position="28"/>
    </location>
</feature>
<dbReference type="InterPro" id="IPR039426">
    <property type="entry name" value="TonB-dep_rcpt-like"/>
</dbReference>
<evidence type="ECO:0000256" key="2">
    <source>
        <dbReference type="ARBA" id="ARBA00009810"/>
    </source>
</evidence>
<feature type="chain" id="PRO_5015331603" evidence="11">
    <location>
        <begin position="29"/>
        <end position="665"/>
    </location>
</feature>
<evidence type="ECO:0000259" key="13">
    <source>
        <dbReference type="Pfam" id="PF07715"/>
    </source>
</evidence>
<evidence type="ECO:0000313" key="14">
    <source>
        <dbReference type="EMBL" id="SPH21085.1"/>
    </source>
</evidence>
<dbReference type="InterPro" id="IPR012910">
    <property type="entry name" value="Plug_dom"/>
</dbReference>
<feature type="domain" description="TonB-dependent receptor-like beta-barrel" evidence="12">
    <location>
        <begin position="250"/>
        <end position="638"/>
    </location>
</feature>
<keyword evidence="4 9" id="KW-1134">Transmembrane beta strand</keyword>
<dbReference type="InterPro" id="IPR000531">
    <property type="entry name" value="Beta-barrel_TonB"/>
</dbReference>
<comment type="subcellular location">
    <subcellularLocation>
        <location evidence="1 9">Cell outer membrane</location>
        <topology evidence="1 9">Multi-pass membrane protein</topology>
    </subcellularLocation>
</comment>
<evidence type="ECO:0000256" key="1">
    <source>
        <dbReference type="ARBA" id="ARBA00004571"/>
    </source>
</evidence>
<dbReference type="CDD" id="cd01347">
    <property type="entry name" value="ligand_gated_channel"/>
    <property type="match status" value="1"/>
</dbReference>
<dbReference type="EMBL" id="OMOR01000001">
    <property type="protein sequence ID" value="SPH21085.1"/>
    <property type="molecule type" value="Genomic_DNA"/>
</dbReference>
<proteinExistence type="inferred from homology"/>
<dbReference type="Proteomes" id="UP000244880">
    <property type="component" value="Unassembled WGS sequence"/>
</dbReference>
<evidence type="ECO:0000256" key="8">
    <source>
        <dbReference type="ARBA" id="ARBA00023237"/>
    </source>
</evidence>
<dbReference type="InterPro" id="IPR036942">
    <property type="entry name" value="Beta-barrel_TonB_sf"/>
</dbReference>
<dbReference type="GO" id="GO:0044718">
    <property type="term" value="P:siderophore transmembrane transport"/>
    <property type="evidence" value="ECO:0007669"/>
    <property type="project" value="TreeGrafter"/>
</dbReference>
<evidence type="ECO:0000256" key="6">
    <source>
        <dbReference type="ARBA" id="ARBA00023077"/>
    </source>
</evidence>
<dbReference type="InterPro" id="IPR037066">
    <property type="entry name" value="Plug_dom_sf"/>
</dbReference>
<keyword evidence="15" id="KW-1185">Reference proteome</keyword>
<sequence length="665" mass="72639">MFNLSKRAQLCATTALVAFVNMTHGAYAQQTDDEDILGTIVLGESKREVQTDTAVPSTVVDQEEIEDRQAGTVAELIDTVPGVTLVNGSTAAGSGINIRGYGANSTFGTDQKVLIQIDGATKGSEELYRIGTQLYTDPYLYKQVEVLRGTIGSFEYGSGVFGGVVLLETIDASDLTGGEIGFTGRQTLEFTSNGNGVSSSTTLAWQPSTDLEFLINYTRRMLDTREDGNGVDINPLAGDINDPSYLLKAKYTFGANRDQSVTFSYAKTQQEQFDVPYDTFGTTAFGNVDRLIENEVATLRYNFDPADRDWLNLTAELTYSDELVLSEAVAGPNPLLDADNRYQTTTFRIKNTALFSTGAIDHELRTGVEFIHRKRQDETAGSAPGGTKETVALFVVDEMQIGERWTITPALRYENQTITEDPANGTARFDKDGLMGGISARYAFADGWAVFGSAAYTENLPIVDDINNAALINQSERGSTYEIGVSFDRADVFAGGDQLAFKLNYYSTRLWDLTTYRSFAPGGSTVSIEREGIELEAAYAMANGFYMDANAHISNGQATIETGAVSDWAQNPQDTLRLTLGKKFSDELDVSWEIEAAKRYDEGGTVSPGYGVHNLRATYAPQQGVLRGTEIRIGIENVMDKAYQPRLSTRNATGRNFKVSLSKTF</sequence>
<evidence type="ECO:0000256" key="10">
    <source>
        <dbReference type="RuleBase" id="RU003357"/>
    </source>
</evidence>